<evidence type="ECO:0000313" key="1">
    <source>
        <dbReference type="EMBL" id="MCP2166859.1"/>
    </source>
</evidence>
<gene>
    <name evidence="1" type="ORF">LX83_003731</name>
</gene>
<organism evidence="1 2">
    <name type="scientific">Goodfellowiella coeruleoviolacea</name>
    <dbReference type="NCBI Taxonomy" id="334858"/>
    <lineage>
        <taxon>Bacteria</taxon>
        <taxon>Bacillati</taxon>
        <taxon>Actinomycetota</taxon>
        <taxon>Actinomycetes</taxon>
        <taxon>Pseudonocardiales</taxon>
        <taxon>Pseudonocardiaceae</taxon>
        <taxon>Goodfellowiella</taxon>
    </lineage>
</organism>
<accession>A0AAE3GGG4</accession>
<protein>
    <submittedName>
        <fullName evidence="1">Uncharacterized protein</fullName>
    </submittedName>
</protein>
<sequence>MTWRQSTQDGKFHNITGDTRDDGTACASCGRRLIATLFLPPAGDPPLGAPVCAVCAHNFSR</sequence>
<dbReference type="EMBL" id="JAMTCK010000008">
    <property type="protein sequence ID" value="MCP2166859.1"/>
    <property type="molecule type" value="Genomic_DNA"/>
</dbReference>
<keyword evidence="2" id="KW-1185">Reference proteome</keyword>
<comment type="caution">
    <text evidence="1">The sequence shown here is derived from an EMBL/GenBank/DDBJ whole genome shotgun (WGS) entry which is preliminary data.</text>
</comment>
<proteinExistence type="predicted"/>
<name>A0AAE3GGG4_9PSEU</name>
<dbReference type="AlphaFoldDB" id="A0AAE3GGG4"/>
<evidence type="ECO:0000313" key="2">
    <source>
        <dbReference type="Proteomes" id="UP001206128"/>
    </source>
</evidence>
<reference evidence="1" key="1">
    <citation type="submission" date="2022-06" db="EMBL/GenBank/DDBJ databases">
        <title>Genomic Encyclopedia of Archaeal and Bacterial Type Strains, Phase II (KMG-II): from individual species to whole genera.</title>
        <authorList>
            <person name="Goeker M."/>
        </authorList>
    </citation>
    <scope>NUCLEOTIDE SEQUENCE</scope>
    <source>
        <strain evidence="1">DSM 43935</strain>
    </source>
</reference>
<dbReference type="Proteomes" id="UP001206128">
    <property type="component" value="Unassembled WGS sequence"/>
</dbReference>